<reference evidence="2 3" key="1">
    <citation type="submission" date="2019-10" db="EMBL/GenBank/DDBJ databases">
        <authorList>
            <person name="Palmer J.M."/>
        </authorList>
    </citation>
    <scope>NUCLEOTIDE SEQUENCE [LARGE SCALE GENOMIC DNA]</scope>
    <source>
        <strain evidence="2 3">TWF694</strain>
    </source>
</reference>
<feature type="compositionally biased region" description="Low complexity" evidence="1">
    <location>
        <begin position="395"/>
        <end position="404"/>
    </location>
</feature>
<sequence length="901" mass="97746">MAKSNQTSILREPTATATTKPSSNSNAFLTEKAIRLDTTTTATKTNNNTINKSSTEAGGLCYFSVEGVIMVFNPDFNLGDVVSKRSNNEGGSTANAKAPASSTVAKVGTTSWFESDSDSPLNKKAVPPPTKKRSNDELPLSPKQKIMSSNNYINNSNSNSSLKPSISITPRSSSLRIPPINPPTRSSSKGKTSPEPIMPPARSSLKPNPKVSPFPKRTASARPDQRISSLDVVGNTQRNNKLSNLQSNLVLDQQVAGTYRPHEPSTSGLAVYEEERHRSVLSSSLSSATAAGSSIAYSSNNSSSSTLKPNAPITPTTPTTPTSISSLEEVPVINYISTTSRKTRPRLQLRTVRGSENFGTQLPAIFDAPSELVKDLTGQPTIPQEKESDRNPEEPLTSISPPSTAISIGSLETAQQVRIASKLPLQTLLLSPLGAKRATRTTIRPRSPVPFTSSSGPASIEEETGDEEEAADMVLTNQIVGTVAATRDHISGSSSRPVSRFRRFSLAYLSGTEHDYDAGSEQSSTRSPLRTWKSWSNRSSIVSFSSSGNRTSRNRYSMASVSQGSSSGASSSGQDQDDRHRPSLSCSSVAELPWKNIPPQAYAHMMPTRKNSVATTNSTATQHWQLSQQLLAQSLMAHSASTAKEGQADTISAAASHSDGSSVRSARSLNERTYGAEIPFSEKEDPFTAFYHATKPKTGQEDEIRENEKQKKQERLLEQIANGGFFDSEDEDEEDEEEDLFGRTSATDWWMSGIEEVPEEDEEWNMPRVPSLEFDPPTINNRGSSISTGTTLTADELQLPRTPTAAEIAHHRKMTEMVMTGEPIEKRRRSRRRTASSGCLFLDAAEGLKTMYLEGALDEFAVDEDEDGGVLGSKRNTGVLPLEEVKPLSLNSVPLRPPRRF</sequence>
<accession>A0AAV9X7F7</accession>
<feature type="compositionally biased region" description="Basic and acidic residues" evidence="1">
    <location>
        <begin position="384"/>
        <end position="393"/>
    </location>
</feature>
<comment type="caution">
    <text evidence="2">The sequence shown here is derived from an EMBL/GenBank/DDBJ whole genome shotgun (WGS) entry which is preliminary data.</text>
</comment>
<name>A0AAV9X7F7_9PEZI</name>
<feature type="region of interest" description="Disordered" evidence="1">
    <location>
        <begin position="295"/>
        <end position="325"/>
    </location>
</feature>
<evidence type="ECO:0000313" key="2">
    <source>
        <dbReference type="EMBL" id="KAK6538022.1"/>
    </source>
</evidence>
<protein>
    <submittedName>
        <fullName evidence="2">Uncharacterized protein</fullName>
    </submittedName>
</protein>
<dbReference type="EMBL" id="JAVHJO010000008">
    <property type="protein sequence ID" value="KAK6538022.1"/>
    <property type="molecule type" value="Genomic_DNA"/>
</dbReference>
<feature type="region of interest" description="Disordered" evidence="1">
    <location>
        <begin position="542"/>
        <end position="587"/>
    </location>
</feature>
<feature type="region of interest" description="Disordered" evidence="1">
    <location>
        <begin position="379"/>
        <end position="404"/>
    </location>
</feature>
<evidence type="ECO:0000256" key="1">
    <source>
        <dbReference type="SAM" id="MobiDB-lite"/>
    </source>
</evidence>
<feature type="region of interest" description="Disordered" evidence="1">
    <location>
        <begin position="111"/>
        <end position="229"/>
    </location>
</feature>
<gene>
    <name evidence="2" type="ORF">TWF694_010915</name>
</gene>
<feature type="region of interest" description="Disordered" evidence="1">
    <location>
        <begin position="1"/>
        <end position="27"/>
    </location>
</feature>
<feature type="compositionally biased region" description="Polar residues" evidence="1">
    <location>
        <begin position="440"/>
        <end position="457"/>
    </location>
</feature>
<organism evidence="2 3">
    <name type="scientific">Orbilia ellipsospora</name>
    <dbReference type="NCBI Taxonomy" id="2528407"/>
    <lineage>
        <taxon>Eukaryota</taxon>
        <taxon>Fungi</taxon>
        <taxon>Dikarya</taxon>
        <taxon>Ascomycota</taxon>
        <taxon>Pezizomycotina</taxon>
        <taxon>Orbiliomycetes</taxon>
        <taxon>Orbiliales</taxon>
        <taxon>Orbiliaceae</taxon>
        <taxon>Orbilia</taxon>
    </lineage>
</organism>
<keyword evidence="3" id="KW-1185">Reference proteome</keyword>
<feature type="compositionally biased region" description="Low complexity" evidence="1">
    <location>
        <begin position="295"/>
        <end position="305"/>
    </location>
</feature>
<feature type="region of interest" description="Disordered" evidence="1">
    <location>
        <begin position="440"/>
        <end position="467"/>
    </location>
</feature>
<feature type="compositionally biased region" description="Low complexity" evidence="1">
    <location>
        <begin position="146"/>
        <end position="168"/>
    </location>
</feature>
<proteinExistence type="predicted"/>
<dbReference type="AlphaFoldDB" id="A0AAV9X7F7"/>
<feature type="compositionally biased region" description="Low complexity" evidence="1">
    <location>
        <begin position="557"/>
        <end position="574"/>
    </location>
</feature>
<evidence type="ECO:0000313" key="3">
    <source>
        <dbReference type="Proteomes" id="UP001365542"/>
    </source>
</evidence>
<feature type="compositionally biased region" description="Low complexity" evidence="1">
    <location>
        <begin position="313"/>
        <end position="325"/>
    </location>
</feature>
<feature type="compositionally biased region" description="Polar residues" evidence="1">
    <location>
        <begin position="111"/>
        <end position="120"/>
    </location>
</feature>
<dbReference type="Proteomes" id="UP001365542">
    <property type="component" value="Unassembled WGS sequence"/>
</dbReference>